<gene>
    <name evidence="8" type="ORF">CHLNCDRAFT_6666</name>
</gene>
<dbReference type="InterPro" id="IPR017900">
    <property type="entry name" value="4Fe4S_Fe_S_CS"/>
</dbReference>
<dbReference type="Gene3D" id="1.10.8.60">
    <property type="match status" value="1"/>
</dbReference>
<dbReference type="SUPFAM" id="SSF54862">
    <property type="entry name" value="4Fe-4S ferredoxins"/>
    <property type="match status" value="1"/>
</dbReference>
<evidence type="ECO:0000313" key="8">
    <source>
        <dbReference type="EMBL" id="EFN55334.1"/>
    </source>
</evidence>
<organism evidence="9">
    <name type="scientific">Chlorella variabilis</name>
    <name type="common">Green alga</name>
    <dbReference type="NCBI Taxonomy" id="554065"/>
    <lineage>
        <taxon>Eukaryota</taxon>
        <taxon>Viridiplantae</taxon>
        <taxon>Chlorophyta</taxon>
        <taxon>core chlorophytes</taxon>
        <taxon>Trebouxiophyceae</taxon>
        <taxon>Chlorellales</taxon>
        <taxon>Chlorellaceae</taxon>
        <taxon>Chlorella clade</taxon>
        <taxon>Chlorella</taxon>
    </lineage>
</organism>
<sequence length="615" mass="66694">RHPVFVLGEAGLKKSHIGALVHYTSADSHLPLVKVDFEATRDPAAVLFGSNGSSGLLESLQQTGGTLLLNNVHVVPEGPLRRRLQGLLLPGSRPSSVRIVATSAQPMADLQQASTMIKVPPLRARPADVKELAAHYLQLHATRAGIKGLTMDAPALRHLTSYSFPLNLDELRTIVERVAIQAKGEELELCEADFWHATEEKDRHRINLLDTFPAIRELLRSGAFPVGFNRIVKPYGYPLLLALLFFGPQDRAHNLGLSAVWCWWWPSMFLLYPLLGRWWCSVCPFMVTGELVQEWRSSLWPDVSFAKWPKQAAEKWGPWLMLALFSGILVWEDVWELNDNAYLTGSLLALITAGAVISGLIFPRRFWCRWLCPIGGMNGLFAKLSATELCSNQGVCSAECTSYYCLKGAPPDESRHSAVPPGCPMASHSNSLKDNAVCTMCTTCVAMCPHDNVELRLRPPGIDLWTTHIQSAGEASLLFLLLGAVYLHRMPHVLSLLHIDPSLLDSQLTFCGVALAALSVPGLLLWAAHTAVNVGWALGSGASGMTGSQLSPSPAYHATLGPTIMRSSASFLTLAYAYLLGLSADSAPGLAAHPAVVTFLQGGLLALGTSGSLVL</sequence>
<evidence type="ECO:0000256" key="1">
    <source>
        <dbReference type="ARBA" id="ARBA00004236"/>
    </source>
</evidence>
<evidence type="ECO:0000256" key="2">
    <source>
        <dbReference type="ARBA" id="ARBA00022475"/>
    </source>
</evidence>
<dbReference type="GO" id="GO:0006355">
    <property type="term" value="P:regulation of DNA-templated transcription"/>
    <property type="evidence" value="ECO:0007669"/>
    <property type="project" value="InterPro"/>
</dbReference>
<dbReference type="InterPro" id="IPR017896">
    <property type="entry name" value="4Fe4S_Fe-S-bd"/>
</dbReference>
<feature type="domain" description="Sigma-54 factor interaction" evidence="6">
    <location>
        <begin position="1"/>
        <end position="180"/>
    </location>
</feature>
<dbReference type="Pfam" id="PF25601">
    <property type="entry name" value="AAA_lid_14"/>
    <property type="match status" value="1"/>
</dbReference>
<evidence type="ECO:0000256" key="3">
    <source>
        <dbReference type="ARBA" id="ARBA00022741"/>
    </source>
</evidence>
<keyword evidence="9" id="KW-1185">Reference proteome</keyword>
<reference evidence="8 9" key="1">
    <citation type="journal article" date="2010" name="Plant Cell">
        <title>The Chlorella variabilis NC64A genome reveals adaptation to photosymbiosis, coevolution with viruses, and cryptic sex.</title>
        <authorList>
            <person name="Blanc G."/>
            <person name="Duncan G."/>
            <person name="Agarkova I."/>
            <person name="Borodovsky M."/>
            <person name="Gurnon J."/>
            <person name="Kuo A."/>
            <person name="Lindquist E."/>
            <person name="Lucas S."/>
            <person name="Pangilinan J."/>
            <person name="Polle J."/>
            <person name="Salamov A."/>
            <person name="Terry A."/>
            <person name="Yamada T."/>
            <person name="Dunigan D.D."/>
            <person name="Grigoriev I.V."/>
            <person name="Claverie J.M."/>
            <person name="Van Etten J.L."/>
        </authorList>
    </citation>
    <scope>NUCLEOTIDE SEQUENCE [LARGE SCALE GENOMIC DNA]</scope>
    <source>
        <strain evidence="8 9">NC64A</strain>
    </source>
</reference>
<dbReference type="GeneID" id="17354770"/>
<dbReference type="OrthoDB" id="531141at2759"/>
<keyword evidence="5" id="KW-0472">Membrane</keyword>
<comment type="subcellular location">
    <subcellularLocation>
        <location evidence="1">Cell membrane</location>
    </subcellularLocation>
</comment>
<keyword evidence="2" id="KW-1003">Cell membrane</keyword>
<dbReference type="InterPro" id="IPR002078">
    <property type="entry name" value="Sigma_54_int"/>
</dbReference>
<dbReference type="PROSITE" id="PS00198">
    <property type="entry name" value="4FE4S_FER_1"/>
    <property type="match status" value="1"/>
</dbReference>
<dbReference type="InterPro" id="IPR052378">
    <property type="entry name" value="NosR_regulator"/>
</dbReference>
<dbReference type="eggNOG" id="ENOG502QUJD">
    <property type="taxonomic scope" value="Eukaryota"/>
</dbReference>
<evidence type="ECO:0000259" key="6">
    <source>
        <dbReference type="PROSITE" id="PS50045"/>
    </source>
</evidence>
<keyword evidence="4" id="KW-0067">ATP-binding</keyword>
<dbReference type="SUPFAM" id="SSF52540">
    <property type="entry name" value="P-loop containing nucleoside triphosphate hydrolases"/>
    <property type="match status" value="1"/>
</dbReference>
<protein>
    <recommendedName>
        <fullName evidence="10">4Fe-4S ferredoxin-type domain-containing protein</fullName>
    </recommendedName>
</protein>
<dbReference type="PANTHER" id="PTHR30224">
    <property type="entry name" value="ELECTRON TRANSPORT PROTEIN"/>
    <property type="match status" value="1"/>
</dbReference>
<dbReference type="GO" id="GO:0005886">
    <property type="term" value="C:plasma membrane"/>
    <property type="evidence" value="ECO:0007669"/>
    <property type="project" value="UniProtKB-SubCell"/>
</dbReference>
<dbReference type="InterPro" id="IPR058031">
    <property type="entry name" value="AAA_lid_NorR"/>
</dbReference>
<feature type="non-terminal residue" evidence="8">
    <location>
        <position position="615"/>
    </location>
</feature>
<evidence type="ECO:0000259" key="7">
    <source>
        <dbReference type="PROSITE" id="PS51379"/>
    </source>
</evidence>
<dbReference type="PROSITE" id="PS51379">
    <property type="entry name" value="4FE4S_FER_2"/>
    <property type="match status" value="1"/>
</dbReference>
<dbReference type="PROSITE" id="PS50045">
    <property type="entry name" value="SIGMA54_INTERACT_4"/>
    <property type="match status" value="1"/>
</dbReference>
<evidence type="ECO:0000313" key="9">
    <source>
        <dbReference type="Proteomes" id="UP000008141"/>
    </source>
</evidence>
<dbReference type="AlphaFoldDB" id="E1ZFS9"/>
<evidence type="ECO:0008006" key="10">
    <source>
        <dbReference type="Google" id="ProtNLM"/>
    </source>
</evidence>
<dbReference type="KEGG" id="cvr:CHLNCDRAFT_6666"/>
<keyword evidence="3" id="KW-0547">Nucleotide-binding</keyword>
<name>E1ZFS9_CHLVA</name>
<dbReference type="Pfam" id="PF12801">
    <property type="entry name" value="Fer4_5"/>
    <property type="match status" value="2"/>
</dbReference>
<proteinExistence type="predicted"/>
<dbReference type="Gene3D" id="3.40.50.300">
    <property type="entry name" value="P-loop containing nucleotide triphosphate hydrolases"/>
    <property type="match status" value="1"/>
</dbReference>
<dbReference type="RefSeq" id="XP_005847436.1">
    <property type="nucleotide sequence ID" value="XM_005847374.1"/>
</dbReference>
<dbReference type="InParanoid" id="E1ZFS9"/>
<dbReference type="EMBL" id="GL433845">
    <property type="protein sequence ID" value="EFN55334.1"/>
    <property type="molecule type" value="Genomic_DNA"/>
</dbReference>
<evidence type="ECO:0000256" key="4">
    <source>
        <dbReference type="ARBA" id="ARBA00022840"/>
    </source>
</evidence>
<evidence type="ECO:0000256" key="5">
    <source>
        <dbReference type="ARBA" id="ARBA00023136"/>
    </source>
</evidence>
<accession>E1ZFS9</accession>
<dbReference type="InterPro" id="IPR027417">
    <property type="entry name" value="P-loop_NTPase"/>
</dbReference>
<feature type="non-terminal residue" evidence="8">
    <location>
        <position position="1"/>
    </location>
</feature>
<dbReference type="PANTHER" id="PTHR30224:SF4">
    <property type="entry name" value="ELECTRON TRANSPORT PROTEIN YCCM-RELATED"/>
    <property type="match status" value="1"/>
</dbReference>
<dbReference type="Proteomes" id="UP000008141">
    <property type="component" value="Unassembled WGS sequence"/>
</dbReference>
<dbReference type="GO" id="GO:0005524">
    <property type="term" value="F:ATP binding"/>
    <property type="evidence" value="ECO:0007669"/>
    <property type="project" value="InterPro"/>
</dbReference>
<feature type="domain" description="4Fe-4S ferredoxin-type" evidence="7">
    <location>
        <begin position="429"/>
        <end position="458"/>
    </location>
</feature>